<feature type="region of interest" description="Disordered" evidence="12">
    <location>
        <begin position="52"/>
        <end position="80"/>
    </location>
</feature>
<dbReference type="CDD" id="cd00075">
    <property type="entry name" value="HATPase"/>
    <property type="match status" value="1"/>
</dbReference>
<dbReference type="SUPFAM" id="SSF55874">
    <property type="entry name" value="ATPase domain of HSP90 chaperone/DNA topoisomerase II/histidine kinase"/>
    <property type="match status" value="1"/>
</dbReference>
<dbReference type="FunFam" id="1.10.287.130:FF:000001">
    <property type="entry name" value="Two-component sensor histidine kinase"/>
    <property type="match status" value="1"/>
</dbReference>
<dbReference type="SMART" id="SM00387">
    <property type="entry name" value="HATPase_c"/>
    <property type="match status" value="1"/>
</dbReference>
<organism evidence="16 17">
    <name type="scientific">Nocardioides donggukensis</name>
    <dbReference type="NCBI Taxonomy" id="2774019"/>
    <lineage>
        <taxon>Bacteria</taxon>
        <taxon>Bacillati</taxon>
        <taxon>Actinomycetota</taxon>
        <taxon>Actinomycetes</taxon>
        <taxon>Propionibacteriales</taxon>
        <taxon>Nocardioidaceae</taxon>
        <taxon>Nocardioides</taxon>
    </lineage>
</organism>
<reference evidence="16" key="1">
    <citation type="submission" date="2020-09" db="EMBL/GenBank/DDBJ databases">
        <title>Nocardioides sp. strain MJB4 16S ribosomal RNA gene Genome sequencing and assembly.</title>
        <authorList>
            <person name="Kim I."/>
        </authorList>
    </citation>
    <scope>NUCLEOTIDE SEQUENCE</scope>
    <source>
        <strain evidence="16">MJB4</strain>
    </source>
</reference>
<dbReference type="InterPro" id="IPR005467">
    <property type="entry name" value="His_kinase_dom"/>
</dbReference>
<evidence type="ECO:0000313" key="17">
    <source>
        <dbReference type="Proteomes" id="UP000616839"/>
    </source>
</evidence>
<evidence type="ECO:0000256" key="8">
    <source>
        <dbReference type="ARBA" id="ARBA00022777"/>
    </source>
</evidence>
<dbReference type="Proteomes" id="UP000616839">
    <property type="component" value="Unassembled WGS sequence"/>
</dbReference>
<evidence type="ECO:0000256" key="12">
    <source>
        <dbReference type="SAM" id="MobiDB-lite"/>
    </source>
</evidence>
<dbReference type="PROSITE" id="PS50885">
    <property type="entry name" value="HAMP"/>
    <property type="match status" value="1"/>
</dbReference>
<dbReference type="RefSeq" id="WP_192143827.1">
    <property type="nucleotide sequence ID" value="NZ_JACYXZ010000003.1"/>
</dbReference>
<dbReference type="PRINTS" id="PR00344">
    <property type="entry name" value="BCTRLSENSOR"/>
</dbReference>
<evidence type="ECO:0000256" key="11">
    <source>
        <dbReference type="ARBA" id="ARBA00023136"/>
    </source>
</evidence>
<keyword evidence="6" id="KW-0808">Transferase</keyword>
<feature type="transmembrane region" description="Helical" evidence="13">
    <location>
        <begin position="168"/>
        <end position="191"/>
    </location>
</feature>
<name>A0A927Q0E3_9ACTN</name>
<evidence type="ECO:0000256" key="7">
    <source>
        <dbReference type="ARBA" id="ARBA00022692"/>
    </source>
</evidence>
<dbReference type="EC" id="2.7.13.3" evidence="4"/>
<keyword evidence="8 16" id="KW-0418">Kinase</keyword>
<dbReference type="Gene3D" id="6.10.340.10">
    <property type="match status" value="1"/>
</dbReference>
<dbReference type="EMBL" id="JACYXZ010000003">
    <property type="protein sequence ID" value="MBD8870540.1"/>
    <property type="molecule type" value="Genomic_DNA"/>
</dbReference>
<dbReference type="Gene3D" id="3.30.565.10">
    <property type="entry name" value="Histidine kinase-like ATPase, C-terminal domain"/>
    <property type="match status" value="1"/>
</dbReference>
<dbReference type="InterPro" id="IPR003661">
    <property type="entry name" value="HisK_dim/P_dom"/>
</dbReference>
<dbReference type="GO" id="GO:0005509">
    <property type="term" value="F:calcium ion binding"/>
    <property type="evidence" value="ECO:0007669"/>
    <property type="project" value="UniProtKB-ARBA"/>
</dbReference>
<dbReference type="GO" id="GO:0000155">
    <property type="term" value="F:phosphorelay sensor kinase activity"/>
    <property type="evidence" value="ECO:0007669"/>
    <property type="project" value="InterPro"/>
</dbReference>
<feature type="domain" description="HAMP" evidence="15">
    <location>
        <begin position="192"/>
        <end position="254"/>
    </location>
</feature>
<dbReference type="FunFam" id="3.30.565.10:FF:000006">
    <property type="entry name" value="Sensor histidine kinase WalK"/>
    <property type="match status" value="1"/>
</dbReference>
<evidence type="ECO:0000256" key="9">
    <source>
        <dbReference type="ARBA" id="ARBA00022989"/>
    </source>
</evidence>
<keyword evidence="5" id="KW-0597">Phosphoprotein</keyword>
<dbReference type="Gene3D" id="1.10.287.130">
    <property type="match status" value="1"/>
</dbReference>
<dbReference type="Pfam" id="PF00512">
    <property type="entry name" value="HisKA"/>
    <property type="match status" value="1"/>
</dbReference>
<comment type="subcellular location">
    <subcellularLocation>
        <location evidence="3">Cell membrane</location>
    </subcellularLocation>
</comment>
<comment type="catalytic activity">
    <reaction evidence="1">
        <text>ATP + protein L-histidine = ADP + protein N-phospho-L-histidine.</text>
        <dbReference type="EC" id="2.7.13.3"/>
    </reaction>
</comment>
<dbReference type="InterPro" id="IPR050428">
    <property type="entry name" value="TCS_sensor_his_kinase"/>
</dbReference>
<evidence type="ECO:0000256" key="6">
    <source>
        <dbReference type="ARBA" id="ARBA00022679"/>
    </source>
</evidence>
<evidence type="ECO:0000256" key="4">
    <source>
        <dbReference type="ARBA" id="ARBA00012438"/>
    </source>
</evidence>
<evidence type="ECO:0000256" key="10">
    <source>
        <dbReference type="ARBA" id="ARBA00023012"/>
    </source>
</evidence>
<evidence type="ECO:0000256" key="1">
    <source>
        <dbReference type="ARBA" id="ARBA00000085"/>
    </source>
</evidence>
<dbReference type="GO" id="GO:0005886">
    <property type="term" value="C:plasma membrane"/>
    <property type="evidence" value="ECO:0007669"/>
    <property type="project" value="UniProtKB-SubCell"/>
</dbReference>
<keyword evidence="10" id="KW-0902">Two-component regulatory system</keyword>
<dbReference type="InterPro" id="IPR036097">
    <property type="entry name" value="HisK_dim/P_sf"/>
</dbReference>
<dbReference type="SUPFAM" id="SSF47384">
    <property type="entry name" value="Homodimeric domain of signal transducing histidine kinase"/>
    <property type="match status" value="1"/>
</dbReference>
<protein>
    <recommendedName>
        <fullName evidence="4">histidine kinase</fullName>
        <ecNumber evidence="4">2.7.13.3</ecNumber>
    </recommendedName>
</protein>
<dbReference type="Pfam" id="PF02518">
    <property type="entry name" value="HATPase_c"/>
    <property type="match status" value="1"/>
</dbReference>
<keyword evidence="11 13" id="KW-0472">Membrane</keyword>
<dbReference type="InterPro" id="IPR036890">
    <property type="entry name" value="HATPase_C_sf"/>
</dbReference>
<accession>A0A927Q0E3</accession>
<dbReference type="InterPro" id="IPR003594">
    <property type="entry name" value="HATPase_dom"/>
</dbReference>
<dbReference type="PROSITE" id="PS50109">
    <property type="entry name" value="HIS_KIN"/>
    <property type="match status" value="1"/>
</dbReference>
<dbReference type="Pfam" id="PF00672">
    <property type="entry name" value="HAMP"/>
    <property type="match status" value="1"/>
</dbReference>
<sequence length="491" mass="51541">MRLPASLSSRLVLTAVSLVALAALLLGLATTVAMRAYLTDQLDREVAAALERASGASGEGRPGLPPITRGDRGGNGDRFGPIARQRVGTLTATIDSTDDQAEVLTDDDVRPLGSEALDRLGEVPVDRRGHTVELPGVGSYRVAAIGTPEGVVVTGLPTSSVDDLVGSLIWLEILLSLAVVAAAATAGSILVRRQLRPLREVAATAHEVSALPLSEGAIDLSPRVPERLTDELTEVGQVGAALNTLLSHVETSLTARHASEQQVRQFVADASHELRTPLATIKGYAELSRRTPDDAAALLAALAKVESEAGRMSSLVDDLLLLARLDAGRPLERSPVDLTRLLLETVSDARVLAPDHRWRLSLPEEAVEVVGDEARLHQVVTNLLGNARRHTPPGSTVTVGVTPGRDGGARLTVSDDGPGFDAALVGQAFERFTRGDSARTRDAHPGGAGLGLSLVRAIVSAHGGTVHLSSRPGETRFEITLPGETERLTGD</sequence>
<dbReference type="InterPro" id="IPR003660">
    <property type="entry name" value="HAMP_dom"/>
</dbReference>
<keyword evidence="9 13" id="KW-1133">Transmembrane helix</keyword>
<dbReference type="SMART" id="SM00304">
    <property type="entry name" value="HAMP"/>
    <property type="match status" value="1"/>
</dbReference>
<comment type="cofactor">
    <cofactor evidence="2">
        <name>a divalent metal cation</name>
        <dbReference type="ChEBI" id="CHEBI:60240"/>
    </cofactor>
</comment>
<comment type="caution">
    <text evidence="16">The sequence shown here is derived from an EMBL/GenBank/DDBJ whole genome shotgun (WGS) entry which is preliminary data.</text>
</comment>
<dbReference type="CDD" id="cd06225">
    <property type="entry name" value="HAMP"/>
    <property type="match status" value="1"/>
</dbReference>
<dbReference type="PANTHER" id="PTHR45436">
    <property type="entry name" value="SENSOR HISTIDINE KINASE YKOH"/>
    <property type="match status" value="1"/>
</dbReference>
<proteinExistence type="predicted"/>
<evidence type="ECO:0000256" key="2">
    <source>
        <dbReference type="ARBA" id="ARBA00001968"/>
    </source>
</evidence>
<gene>
    <name evidence="16" type="ORF">IE331_12970</name>
</gene>
<keyword evidence="17" id="KW-1185">Reference proteome</keyword>
<evidence type="ECO:0000256" key="13">
    <source>
        <dbReference type="SAM" id="Phobius"/>
    </source>
</evidence>
<keyword evidence="7 13" id="KW-0812">Transmembrane</keyword>
<evidence type="ECO:0000259" key="15">
    <source>
        <dbReference type="PROSITE" id="PS50885"/>
    </source>
</evidence>
<dbReference type="SMART" id="SM00388">
    <property type="entry name" value="HisKA"/>
    <property type="match status" value="1"/>
</dbReference>
<dbReference type="CDD" id="cd00082">
    <property type="entry name" value="HisKA"/>
    <property type="match status" value="1"/>
</dbReference>
<feature type="domain" description="Histidine kinase" evidence="14">
    <location>
        <begin position="269"/>
        <end position="485"/>
    </location>
</feature>
<evidence type="ECO:0000259" key="14">
    <source>
        <dbReference type="PROSITE" id="PS50109"/>
    </source>
</evidence>
<evidence type="ECO:0000256" key="5">
    <source>
        <dbReference type="ARBA" id="ARBA00022553"/>
    </source>
</evidence>
<dbReference type="AlphaFoldDB" id="A0A927Q0E3"/>
<dbReference type="PANTHER" id="PTHR45436:SF5">
    <property type="entry name" value="SENSOR HISTIDINE KINASE TRCS"/>
    <property type="match status" value="1"/>
</dbReference>
<evidence type="ECO:0000313" key="16">
    <source>
        <dbReference type="EMBL" id="MBD8870540.1"/>
    </source>
</evidence>
<dbReference type="InterPro" id="IPR004358">
    <property type="entry name" value="Sig_transdc_His_kin-like_C"/>
</dbReference>
<evidence type="ECO:0000256" key="3">
    <source>
        <dbReference type="ARBA" id="ARBA00004236"/>
    </source>
</evidence>